<evidence type="ECO:0000256" key="2">
    <source>
        <dbReference type="ARBA" id="ARBA00022475"/>
    </source>
</evidence>
<feature type="transmembrane region" description="Helical" evidence="8">
    <location>
        <begin position="12"/>
        <end position="29"/>
    </location>
</feature>
<feature type="transmembrane region" description="Helical" evidence="8">
    <location>
        <begin position="140"/>
        <end position="160"/>
    </location>
</feature>
<feature type="transmembrane region" description="Helical" evidence="8">
    <location>
        <begin position="397"/>
        <end position="417"/>
    </location>
</feature>
<feature type="transmembrane region" description="Helical" evidence="8">
    <location>
        <begin position="214"/>
        <end position="233"/>
    </location>
</feature>
<feature type="transmembrane region" description="Helical" evidence="8">
    <location>
        <begin position="117"/>
        <end position="133"/>
    </location>
</feature>
<dbReference type="Proteomes" id="UP000316476">
    <property type="component" value="Unassembled WGS sequence"/>
</dbReference>
<protein>
    <recommendedName>
        <fullName evidence="9">Glycosyltransferase RgtA/B/C/D-like domain-containing protein</fullName>
    </recommendedName>
</protein>
<dbReference type="OrthoDB" id="224989at2"/>
<dbReference type="AlphaFoldDB" id="A0A5C6FWF6"/>
<dbReference type="RefSeq" id="WP_146413280.1">
    <property type="nucleotide sequence ID" value="NZ_SJPZ01000001.1"/>
</dbReference>
<proteinExistence type="predicted"/>
<keyword evidence="2" id="KW-1003">Cell membrane</keyword>
<sequence length="591" mass="65282">MNVIRSRVATGGLLSAILIAQVALMWHAIDQASPTPDEFGLLVGGLDSIVNGRHDIYCVNPPLVKRLAAWIPVGRGFRIPSYTENPDLRRIEWDLGRRFASMHQTDAMAALVSGRRMVSLFAALGSVGIFLLGREIAGKGVAIIATILWASSPWILGYGIFVQTDVPAATTGCFALLAMLIAARNMNQGPALWAPAVVTCGLWVGIAIMTKLTWLSLIILVPLMFPLAGRASWRRWIPAVIMVQVVAACVVVAGYGGGAWNRPLGDLPFDSRLLGGDEDTVADHYTFAGTVLQDLPSLVPALWKGVDWQSRDLAVPGPAMMAGQWQTGGWYHYYAFVLLVKTRIIVLVMASIGLLRLILDRDGYGVRKRPFWVLIFFAVVLFAWISSHHALNRHGRYIIVLLPIVYLTAAVGCVWLWQKIASLATTSIAGTLGLVSMVLVFAVGIAESIPCHPYQISFANLAFGGPSQCHRWLAHSNVDWDHGWIAVKDWWGKHQANNPDARLFIRRPRWMEVSCLGMQAVEIRNSELRESSNAFVVVRLWEPIPVEQNHSAEPTPPIQTFAFSLGLYLADQVVRDDPMDIWYELRLNDSL</sequence>
<evidence type="ECO:0000256" key="4">
    <source>
        <dbReference type="ARBA" id="ARBA00022679"/>
    </source>
</evidence>
<evidence type="ECO:0000256" key="5">
    <source>
        <dbReference type="ARBA" id="ARBA00022692"/>
    </source>
</evidence>
<keyword evidence="3" id="KW-0328">Glycosyltransferase</keyword>
<organism evidence="10 11">
    <name type="scientific">Crateriforma conspicua</name>
    <dbReference type="NCBI Taxonomy" id="2527996"/>
    <lineage>
        <taxon>Bacteria</taxon>
        <taxon>Pseudomonadati</taxon>
        <taxon>Planctomycetota</taxon>
        <taxon>Planctomycetia</taxon>
        <taxon>Planctomycetales</taxon>
        <taxon>Planctomycetaceae</taxon>
        <taxon>Crateriforma</taxon>
    </lineage>
</organism>
<keyword evidence="7 8" id="KW-0472">Membrane</keyword>
<feature type="transmembrane region" description="Helical" evidence="8">
    <location>
        <begin position="371"/>
        <end position="391"/>
    </location>
</feature>
<evidence type="ECO:0000313" key="10">
    <source>
        <dbReference type="EMBL" id="TWU66706.1"/>
    </source>
</evidence>
<evidence type="ECO:0000259" key="9">
    <source>
        <dbReference type="Pfam" id="PF13231"/>
    </source>
</evidence>
<dbReference type="Pfam" id="PF13231">
    <property type="entry name" value="PMT_2"/>
    <property type="match status" value="1"/>
</dbReference>
<evidence type="ECO:0000256" key="7">
    <source>
        <dbReference type="ARBA" id="ARBA00023136"/>
    </source>
</evidence>
<evidence type="ECO:0000256" key="6">
    <source>
        <dbReference type="ARBA" id="ARBA00022989"/>
    </source>
</evidence>
<name>A0A5C6FWF6_9PLAN</name>
<dbReference type="GO" id="GO:0009103">
    <property type="term" value="P:lipopolysaccharide biosynthetic process"/>
    <property type="evidence" value="ECO:0007669"/>
    <property type="project" value="UniProtKB-ARBA"/>
</dbReference>
<dbReference type="GO" id="GO:0016763">
    <property type="term" value="F:pentosyltransferase activity"/>
    <property type="evidence" value="ECO:0007669"/>
    <property type="project" value="TreeGrafter"/>
</dbReference>
<comment type="caution">
    <text evidence="10">The sequence shown here is derived from an EMBL/GenBank/DDBJ whole genome shotgun (WGS) entry which is preliminary data.</text>
</comment>
<keyword evidence="6 8" id="KW-1133">Transmembrane helix</keyword>
<keyword evidence="4" id="KW-0808">Transferase</keyword>
<feature type="transmembrane region" description="Helical" evidence="8">
    <location>
        <begin position="424"/>
        <end position="446"/>
    </location>
</feature>
<gene>
    <name evidence="10" type="ORF">V7x_22770</name>
</gene>
<evidence type="ECO:0000256" key="8">
    <source>
        <dbReference type="SAM" id="Phobius"/>
    </source>
</evidence>
<accession>A0A5C6FWF6</accession>
<feature type="transmembrane region" description="Helical" evidence="8">
    <location>
        <begin position="240"/>
        <end position="260"/>
    </location>
</feature>
<evidence type="ECO:0000313" key="11">
    <source>
        <dbReference type="Proteomes" id="UP000316476"/>
    </source>
</evidence>
<keyword evidence="5 8" id="KW-0812">Transmembrane</keyword>
<evidence type="ECO:0000256" key="3">
    <source>
        <dbReference type="ARBA" id="ARBA00022676"/>
    </source>
</evidence>
<dbReference type="PANTHER" id="PTHR33908">
    <property type="entry name" value="MANNOSYLTRANSFERASE YKCB-RELATED"/>
    <property type="match status" value="1"/>
</dbReference>
<feature type="transmembrane region" description="Helical" evidence="8">
    <location>
        <begin position="190"/>
        <end position="208"/>
    </location>
</feature>
<dbReference type="InterPro" id="IPR038731">
    <property type="entry name" value="RgtA/B/C-like"/>
</dbReference>
<evidence type="ECO:0000256" key="1">
    <source>
        <dbReference type="ARBA" id="ARBA00004651"/>
    </source>
</evidence>
<reference evidence="10 11" key="1">
    <citation type="submission" date="2019-02" db="EMBL/GenBank/DDBJ databases">
        <title>Deep-cultivation of Planctomycetes and their phenomic and genomic characterization uncovers novel biology.</title>
        <authorList>
            <person name="Wiegand S."/>
            <person name="Jogler M."/>
            <person name="Boedeker C."/>
            <person name="Pinto D."/>
            <person name="Vollmers J."/>
            <person name="Rivas-Marin E."/>
            <person name="Kohn T."/>
            <person name="Peeters S.H."/>
            <person name="Heuer A."/>
            <person name="Rast P."/>
            <person name="Oberbeckmann S."/>
            <person name="Bunk B."/>
            <person name="Jeske O."/>
            <person name="Meyerdierks A."/>
            <person name="Storesund J.E."/>
            <person name="Kallscheuer N."/>
            <person name="Luecker S."/>
            <person name="Lage O.M."/>
            <person name="Pohl T."/>
            <person name="Merkel B.J."/>
            <person name="Hornburger P."/>
            <person name="Mueller R.-W."/>
            <person name="Bruemmer F."/>
            <person name="Labrenz M."/>
            <person name="Spormann A.M."/>
            <person name="Op Den Camp H."/>
            <person name="Overmann J."/>
            <person name="Amann R."/>
            <person name="Jetten M.S.M."/>
            <person name="Mascher T."/>
            <person name="Medema M.H."/>
            <person name="Devos D.P."/>
            <person name="Kaster A.-K."/>
            <person name="Ovreas L."/>
            <person name="Rohde M."/>
            <person name="Galperin M.Y."/>
            <person name="Jogler C."/>
        </authorList>
    </citation>
    <scope>NUCLEOTIDE SEQUENCE [LARGE SCALE GENOMIC DNA]</scope>
    <source>
        <strain evidence="10 11">V7</strain>
    </source>
</reference>
<dbReference type="InterPro" id="IPR050297">
    <property type="entry name" value="LipidA_mod_glycosyltrf_83"/>
</dbReference>
<comment type="subcellular location">
    <subcellularLocation>
        <location evidence="1">Cell membrane</location>
        <topology evidence="1">Multi-pass membrane protein</topology>
    </subcellularLocation>
</comment>
<feature type="transmembrane region" description="Helical" evidence="8">
    <location>
        <begin position="166"/>
        <end position="183"/>
    </location>
</feature>
<feature type="domain" description="Glycosyltransferase RgtA/B/C/D-like" evidence="9">
    <location>
        <begin position="115"/>
        <end position="251"/>
    </location>
</feature>
<dbReference type="EMBL" id="SJPZ01000001">
    <property type="protein sequence ID" value="TWU66706.1"/>
    <property type="molecule type" value="Genomic_DNA"/>
</dbReference>
<feature type="transmembrane region" description="Helical" evidence="8">
    <location>
        <begin position="333"/>
        <end position="359"/>
    </location>
</feature>
<dbReference type="PANTHER" id="PTHR33908:SF11">
    <property type="entry name" value="MEMBRANE PROTEIN"/>
    <property type="match status" value="1"/>
</dbReference>
<dbReference type="GO" id="GO:0005886">
    <property type="term" value="C:plasma membrane"/>
    <property type="evidence" value="ECO:0007669"/>
    <property type="project" value="UniProtKB-SubCell"/>
</dbReference>